<dbReference type="PANTHER" id="PTHR37984:SF5">
    <property type="entry name" value="PROTEIN NYNRIN-LIKE"/>
    <property type="match status" value="1"/>
</dbReference>
<dbReference type="PROSITE" id="PS50994">
    <property type="entry name" value="INTEGRASE"/>
    <property type="match status" value="1"/>
</dbReference>
<keyword evidence="3" id="KW-1185">Reference proteome</keyword>
<protein>
    <recommendedName>
        <fullName evidence="1">Integrase catalytic domain-containing protein</fullName>
    </recommendedName>
</protein>
<reference evidence="2" key="1">
    <citation type="submission" date="2021-08" db="EMBL/GenBank/DDBJ databases">
        <authorList>
            <person name="Misof B."/>
            <person name="Oliver O."/>
            <person name="Podsiadlowski L."/>
            <person name="Donath A."/>
            <person name="Peters R."/>
            <person name="Mayer C."/>
            <person name="Rust J."/>
            <person name="Gunkel S."/>
            <person name="Lesny P."/>
            <person name="Martin S."/>
            <person name="Oeyen J.P."/>
            <person name="Petersen M."/>
            <person name="Panagiotis P."/>
            <person name="Wilbrandt J."/>
            <person name="Tanja T."/>
        </authorList>
    </citation>
    <scope>NUCLEOTIDE SEQUENCE</scope>
    <source>
        <strain evidence="2">GBR_01_08_01A</strain>
        <tissue evidence="2">Thorax + abdomen</tissue>
    </source>
</reference>
<sequence>MRRCITSYVNRCINCLYYKKPSGKPPGFLHPLDKGSEPFVVVHMDHLGPFIKTKRDNKYIIAAMCGFSKYCMFEAVPDTSSTEILLFLNEFISHYGKPKRIITDRGTAFTANDFEEFCDESGAQHVKIASATPRANCQLERLNRLLLSCVATTCNREGDDWDTNILQVQWTINNIEHNITKPTPYKIIFKRKGIGVRTTPLTREILELNEQLNQADERESVTELLRKNQEKMKIAYDKRRKPAKLYKQGELVLVRSDVPSTGQNMKLELKYKGPYEIVKSLGRDRYLVQDIEGERQSNRIYKAIIAVDRLKPVGNP</sequence>
<gene>
    <name evidence="2" type="ORF">KPH14_000818</name>
</gene>
<proteinExistence type="predicted"/>
<comment type="caution">
    <text evidence="2">The sequence shown here is derived from an EMBL/GenBank/DDBJ whole genome shotgun (WGS) entry which is preliminary data.</text>
</comment>
<dbReference type="EMBL" id="JAIFRP010004453">
    <property type="protein sequence ID" value="KAK2575325.1"/>
    <property type="molecule type" value="Genomic_DNA"/>
</dbReference>
<dbReference type="InterPro" id="IPR050951">
    <property type="entry name" value="Retrovirus_Pol_polyprotein"/>
</dbReference>
<dbReference type="GO" id="GO:0015074">
    <property type="term" value="P:DNA integration"/>
    <property type="evidence" value="ECO:0007669"/>
    <property type="project" value="InterPro"/>
</dbReference>
<dbReference type="PANTHER" id="PTHR37984">
    <property type="entry name" value="PROTEIN CBG26694"/>
    <property type="match status" value="1"/>
</dbReference>
<dbReference type="InterPro" id="IPR012337">
    <property type="entry name" value="RNaseH-like_sf"/>
</dbReference>
<dbReference type="Gene3D" id="3.30.420.10">
    <property type="entry name" value="Ribonuclease H-like superfamily/Ribonuclease H"/>
    <property type="match status" value="1"/>
</dbReference>
<evidence type="ECO:0000313" key="3">
    <source>
        <dbReference type="Proteomes" id="UP001258017"/>
    </source>
</evidence>
<evidence type="ECO:0000259" key="1">
    <source>
        <dbReference type="PROSITE" id="PS50994"/>
    </source>
</evidence>
<accession>A0AAD9R919</accession>
<dbReference type="SUPFAM" id="SSF53098">
    <property type="entry name" value="Ribonuclease H-like"/>
    <property type="match status" value="1"/>
</dbReference>
<dbReference type="InterPro" id="IPR036397">
    <property type="entry name" value="RNaseH_sf"/>
</dbReference>
<name>A0AAD9R919_9HYME</name>
<dbReference type="AlphaFoldDB" id="A0AAD9R919"/>
<evidence type="ECO:0000313" key="2">
    <source>
        <dbReference type="EMBL" id="KAK2575325.1"/>
    </source>
</evidence>
<dbReference type="InterPro" id="IPR001584">
    <property type="entry name" value="Integrase_cat-core"/>
</dbReference>
<feature type="domain" description="Integrase catalytic" evidence="1">
    <location>
        <begin position="34"/>
        <end position="192"/>
    </location>
</feature>
<reference evidence="2" key="2">
    <citation type="journal article" date="2023" name="Commun. Biol.">
        <title>Intrasexual cuticular hydrocarbon dimorphism in a wasp sheds light on hydrocarbon biosynthesis genes in Hymenoptera.</title>
        <authorList>
            <person name="Moris V.C."/>
            <person name="Podsiadlowski L."/>
            <person name="Martin S."/>
            <person name="Oeyen J.P."/>
            <person name="Donath A."/>
            <person name="Petersen M."/>
            <person name="Wilbrandt J."/>
            <person name="Misof B."/>
            <person name="Liedtke D."/>
            <person name="Thamm M."/>
            <person name="Scheiner R."/>
            <person name="Schmitt T."/>
            <person name="Niehuis O."/>
        </authorList>
    </citation>
    <scope>NUCLEOTIDE SEQUENCE</scope>
    <source>
        <strain evidence="2">GBR_01_08_01A</strain>
    </source>
</reference>
<dbReference type="Pfam" id="PF00665">
    <property type="entry name" value="rve"/>
    <property type="match status" value="1"/>
</dbReference>
<dbReference type="Proteomes" id="UP001258017">
    <property type="component" value="Unassembled WGS sequence"/>
</dbReference>
<dbReference type="GO" id="GO:0003676">
    <property type="term" value="F:nucleic acid binding"/>
    <property type="evidence" value="ECO:0007669"/>
    <property type="project" value="InterPro"/>
</dbReference>
<organism evidence="2 3">
    <name type="scientific">Odynerus spinipes</name>
    <dbReference type="NCBI Taxonomy" id="1348599"/>
    <lineage>
        <taxon>Eukaryota</taxon>
        <taxon>Metazoa</taxon>
        <taxon>Ecdysozoa</taxon>
        <taxon>Arthropoda</taxon>
        <taxon>Hexapoda</taxon>
        <taxon>Insecta</taxon>
        <taxon>Pterygota</taxon>
        <taxon>Neoptera</taxon>
        <taxon>Endopterygota</taxon>
        <taxon>Hymenoptera</taxon>
        <taxon>Apocrita</taxon>
        <taxon>Aculeata</taxon>
        <taxon>Vespoidea</taxon>
        <taxon>Vespidae</taxon>
        <taxon>Eumeninae</taxon>
        <taxon>Odynerus</taxon>
    </lineage>
</organism>